<feature type="region of interest" description="Disordered" evidence="1">
    <location>
        <begin position="260"/>
        <end position="328"/>
    </location>
</feature>
<evidence type="ECO:0000256" key="1">
    <source>
        <dbReference type="SAM" id="MobiDB-lite"/>
    </source>
</evidence>
<dbReference type="AlphaFoldDB" id="A0A0V0J1R6"/>
<feature type="compositionally biased region" description="Basic and acidic residues" evidence="1">
    <location>
        <begin position="295"/>
        <end position="307"/>
    </location>
</feature>
<organism evidence="2">
    <name type="scientific">Schistocephalus solidus</name>
    <name type="common">Tapeworm</name>
    <dbReference type="NCBI Taxonomy" id="70667"/>
    <lineage>
        <taxon>Eukaryota</taxon>
        <taxon>Metazoa</taxon>
        <taxon>Spiralia</taxon>
        <taxon>Lophotrochozoa</taxon>
        <taxon>Platyhelminthes</taxon>
        <taxon>Cestoda</taxon>
        <taxon>Eucestoda</taxon>
        <taxon>Diphyllobothriidea</taxon>
        <taxon>Diphyllobothriidae</taxon>
        <taxon>Schistocephalus</taxon>
    </lineage>
</organism>
<accession>A0A0V0J1R6</accession>
<dbReference type="EMBL" id="GEEE01018739">
    <property type="protein sequence ID" value="JAP44486.1"/>
    <property type="molecule type" value="Transcribed_RNA"/>
</dbReference>
<sequence length="357" mass="40689">MAQENLSFRVESATTFKPKVIKGDDYSKLNKESERQLSFYPDYVEVVKTKKKGKQDVKRLIRLSDVTDVKTDEKHKDLLRVFVNNKGKTECHQMSILNSGDFYAAKDYFERKTLNGRAGNASPTEAHETSYPVSERPSSKMPPSGAVKKYPGRCFSISDAINKSESHEESGREMLSVANVQYNQAPSTGRSGYKPSVRMSGVDGYSGLTQSYIATSERPHSSHLRSYAYYEDDSQERLGEGKDFNSEFDASAHNVPYRTSYVRSHGQHSHSADTRKHYSRGGSVTRASSAYDEDDFRHSVRQRYDKEYDSEEEDEANSSVEYETQSNGTIIERPLRPRSIPYYTPFIAVRHSKNTYW</sequence>
<reference evidence="2" key="1">
    <citation type="submission" date="2016-01" db="EMBL/GenBank/DDBJ databases">
        <title>Reference transcriptome for the parasite Schistocephalus solidus: insights into the molecular evolution of parasitism.</title>
        <authorList>
            <person name="Hebert F.O."/>
            <person name="Grambauer S."/>
            <person name="Barber I."/>
            <person name="Landry C.R."/>
            <person name="Aubin-Horth N."/>
        </authorList>
    </citation>
    <scope>NUCLEOTIDE SEQUENCE</scope>
</reference>
<proteinExistence type="predicted"/>
<dbReference type="EMBL" id="GEEE01003746">
    <property type="protein sequence ID" value="JAP59479.1"/>
    <property type="molecule type" value="Transcribed_RNA"/>
</dbReference>
<gene>
    <name evidence="2" type="ORF">TR114534</name>
</gene>
<feature type="region of interest" description="Disordered" evidence="1">
    <location>
        <begin position="115"/>
        <end position="147"/>
    </location>
</feature>
<protein>
    <submittedName>
        <fullName evidence="2">Uncharacterized protein</fullName>
    </submittedName>
</protein>
<name>A0A0V0J1R6_SCHSO</name>
<evidence type="ECO:0000313" key="2">
    <source>
        <dbReference type="EMBL" id="JAP59479.1"/>
    </source>
</evidence>